<comment type="caution">
    <text evidence="3">The sequence shown here is derived from an EMBL/GenBank/DDBJ whole genome shotgun (WGS) entry which is preliminary data.</text>
</comment>
<protein>
    <submittedName>
        <fullName evidence="3">T9SS type A sorting domain-containing protein</fullName>
    </submittedName>
</protein>
<accession>A0ABT2IPI8</accession>
<dbReference type="Gene3D" id="2.60.120.200">
    <property type="match status" value="1"/>
</dbReference>
<keyword evidence="1 2" id="KW-0732">Signal</keyword>
<dbReference type="InterPro" id="IPR026444">
    <property type="entry name" value="Secre_tail"/>
</dbReference>
<dbReference type="NCBIfam" id="TIGR04183">
    <property type="entry name" value="Por_Secre_tail"/>
    <property type="match status" value="1"/>
</dbReference>
<evidence type="ECO:0000313" key="3">
    <source>
        <dbReference type="EMBL" id="MCT2560734.1"/>
    </source>
</evidence>
<dbReference type="EMBL" id="JAOAMU010000001">
    <property type="protein sequence ID" value="MCT2560734.1"/>
    <property type="molecule type" value="Genomic_DNA"/>
</dbReference>
<organism evidence="3 4">
    <name type="scientific">Chryseobacterium herbae</name>
    <dbReference type="NCBI Taxonomy" id="2976476"/>
    <lineage>
        <taxon>Bacteria</taxon>
        <taxon>Pseudomonadati</taxon>
        <taxon>Bacteroidota</taxon>
        <taxon>Flavobacteriia</taxon>
        <taxon>Flavobacteriales</taxon>
        <taxon>Weeksellaceae</taxon>
        <taxon>Chryseobacterium group</taxon>
        <taxon>Chryseobacterium</taxon>
    </lineage>
</organism>
<evidence type="ECO:0000256" key="1">
    <source>
        <dbReference type="ARBA" id="ARBA00022729"/>
    </source>
</evidence>
<dbReference type="Proteomes" id="UP001525566">
    <property type="component" value="Unassembled WGS sequence"/>
</dbReference>
<evidence type="ECO:0000313" key="4">
    <source>
        <dbReference type="Proteomes" id="UP001525566"/>
    </source>
</evidence>
<feature type="chain" id="PRO_5047018686" evidence="2">
    <location>
        <begin position="20"/>
        <end position="270"/>
    </location>
</feature>
<proteinExistence type="predicted"/>
<sequence>MKLKLLLGTLMLTAFTANAQVSSINENFSSFTTGAGSLPQKSWSTFLPPSSNPTNPSWVPMLTVEPGTGNSFVQAYSFFAGNKSFYLITPQIVAPNGSQTLSFSSALIGGTPGGTGTLEVGLVASPTDMSTFTPVGTLINLTSPTDATTSFTVPASAYQYIAFKFTASTVHVALRMDDVVLTAAGALGVSDHLKSKDQVKFAVNADHTALEFVSAKAPKSIEIYSAAGQKATEGKLNGQRFDISTLHTGVYYILIETAEGSLIKSKFIKK</sequence>
<dbReference type="RefSeq" id="WP_259836479.1">
    <property type="nucleotide sequence ID" value="NZ_JAOAMU010000001.1"/>
</dbReference>
<reference evidence="3 4" key="1">
    <citation type="submission" date="2022-09" db="EMBL/GenBank/DDBJ databases">
        <title>Chryseobacterium oleae sp.nov., isolated from the inter-root soil of Pyrola calliantha H. Andr. in Tibet.</title>
        <authorList>
            <person name="Li Z."/>
        </authorList>
    </citation>
    <scope>NUCLEOTIDE SEQUENCE [LARGE SCALE GENOMIC DNA]</scope>
    <source>
        <strain evidence="4">pc1-10</strain>
    </source>
</reference>
<gene>
    <name evidence="3" type="ORF">N0B48_02395</name>
</gene>
<evidence type="ECO:0000256" key="2">
    <source>
        <dbReference type="SAM" id="SignalP"/>
    </source>
</evidence>
<feature type="signal peptide" evidence="2">
    <location>
        <begin position="1"/>
        <end position="19"/>
    </location>
</feature>
<name>A0ABT2IPI8_9FLAO</name>
<keyword evidence="4" id="KW-1185">Reference proteome</keyword>